<keyword evidence="2" id="KW-1185">Reference proteome</keyword>
<dbReference type="AlphaFoldDB" id="A0A3M7PW82"/>
<proteinExistence type="predicted"/>
<name>A0A3M7PW82_BRAPC</name>
<protein>
    <submittedName>
        <fullName evidence="1">Uncharacterized protein</fullName>
    </submittedName>
</protein>
<reference evidence="1 2" key="1">
    <citation type="journal article" date="2018" name="Sci. Rep.">
        <title>Genomic signatures of local adaptation to the degree of environmental predictability in rotifers.</title>
        <authorList>
            <person name="Franch-Gras L."/>
            <person name="Hahn C."/>
            <person name="Garcia-Roger E.M."/>
            <person name="Carmona M.J."/>
            <person name="Serra M."/>
            <person name="Gomez A."/>
        </authorList>
    </citation>
    <scope>NUCLEOTIDE SEQUENCE [LARGE SCALE GENOMIC DNA]</scope>
    <source>
        <strain evidence="1">HYR1</strain>
    </source>
</reference>
<dbReference type="EMBL" id="REGN01008541">
    <property type="protein sequence ID" value="RNA03320.1"/>
    <property type="molecule type" value="Genomic_DNA"/>
</dbReference>
<organism evidence="1 2">
    <name type="scientific">Brachionus plicatilis</name>
    <name type="common">Marine rotifer</name>
    <name type="synonym">Brachionus muelleri</name>
    <dbReference type="NCBI Taxonomy" id="10195"/>
    <lineage>
        <taxon>Eukaryota</taxon>
        <taxon>Metazoa</taxon>
        <taxon>Spiralia</taxon>
        <taxon>Gnathifera</taxon>
        <taxon>Rotifera</taxon>
        <taxon>Eurotatoria</taxon>
        <taxon>Monogononta</taxon>
        <taxon>Pseudotrocha</taxon>
        <taxon>Ploima</taxon>
        <taxon>Brachionidae</taxon>
        <taxon>Brachionus</taxon>
    </lineage>
</organism>
<dbReference type="Proteomes" id="UP000276133">
    <property type="component" value="Unassembled WGS sequence"/>
</dbReference>
<feature type="non-terminal residue" evidence="1">
    <location>
        <position position="79"/>
    </location>
</feature>
<comment type="caution">
    <text evidence="1">The sequence shown here is derived from an EMBL/GenBank/DDBJ whole genome shotgun (WGS) entry which is preliminary data.</text>
</comment>
<sequence length="79" mass="8990">MIKAFLFDSSALTGTVFDSNKKFNFVSPKYTVLLRYSDLTKNYILLKKIKNTLIGVTFKSYIFLIKMVIGLTIKTLAIS</sequence>
<evidence type="ECO:0000313" key="1">
    <source>
        <dbReference type="EMBL" id="RNA03320.1"/>
    </source>
</evidence>
<gene>
    <name evidence="1" type="ORF">BpHYR1_037914</name>
</gene>
<accession>A0A3M7PW82</accession>
<evidence type="ECO:0000313" key="2">
    <source>
        <dbReference type="Proteomes" id="UP000276133"/>
    </source>
</evidence>